<feature type="transmembrane region" description="Helical" evidence="7">
    <location>
        <begin position="300"/>
        <end position="319"/>
    </location>
</feature>
<name>A0ABT8KZ21_9BACT</name>
<dbReference type="InterPro" id="IPR011020">
    <property type="entry name" value="HTTM-like"/>
</dbReference>
<evidence type="ECO:0000256" key="4">
    <source>
        <dbReference type="ARBA" id="ARBA00023136"/>
    </source>
</evidence>
<organism evidence="9 10">
    <name type="scientific">Agaribacillus aureus</name>
    <dbReference type="NCBI Taxonomy" id="3051825"/>
    <lineage>
        <taxon>Bacteria</taxon>
        <taxon>Pseudomonadati</taxon>
        <taxon>Bacteroidota</taxon>
        <taxon>Cytophagia</taxon>
        <taxon>Cytophagales</taxon>
        <taxon>Splendidivirgaceae</taxon>
        <taxon>Agaribacillus</taxon>
    </lineage>
</organism>
<feature type="transmembrane region" description="Helical" evidence="7">
    <location>
        <begin position="75"/>
        <end position="94"/>
    </location>
</feature>
<dbReference type="RefSeq" id="WP_346756032.1">
    <property type="nucleotide sequence ID" value="NZ_JAUJEB010000001.1"/>
</dbReference>
<feature type="transmembrane region" description="Helical" evidence="7">
    <location>
        <begin position="119"/>
        <end position="136"/>
    </location>
</feature>
<comment type="caution">
    <text evidence="9">The sequence shown here is derived from an EMBL/GenBank/DDBJ whole genome shotgun (WGS) entry which is preliminary data.</text>
</comment>
<keyword evidence="10" id="KW-1185">Reference proteome</keyword>
<dbReference type="InterPro" id="IPR053934">
    <property type="entry name" value="HTTM_dom"/>
</dbReference>
<evidence type="ECO:0000256" key="3">
    <source>
        <dbReference type="ARBA" id="ARBA00022989"/>
    </source>
</evidence>
<dbReference type="SMART" id="SM00752">
    <property type="entry name" value="HTTM"/>
    <property type="match status" value="1"/>
</dbReference>
<comment type="subcellular location">
    <subcellularLocation>
        <location evidence="1">Endomembrane system</location>
        <topology evidence="1">Multi-pass membrane protein</topology>
    </subcellularLocation>
</comment>
<keyword evidence="4 7" id="KW-0472">Membrane</keyword>
<dbReference type="Pfam" id="PF22777">
    <property type="entry name" value="VKGC_lumenal_dom"/>
    <property type="match status" value="1"/>
</dbReference>
<feature type="transmembrane region" description="Helical" evidence="7">
    <location>
        <begin position="200"/>
        <end position="224"/>
    </location>
</feature>
<dbReference type="Proteomes" id="UP001172083">
    <property type="component" value="Unassembled WGS sequence"/>
</dbReference>
<keyword evidence="5" id="KW-1015">Disulfide bond</keyword>
<evidence type="ECO:0000256" key="5">
    <source>
        <dbReference type="ARBA" id="ARBA00023157"/>
    </source>
</evidence>
<dbReference type="EMBL" id="JAUJEB010000001">
    <property type="protein sequence ID" value="MDN5210690.1"/>
    <property type="molecule type" value="Genomic_DNA"/>
</dbReference>
<evidence type="ECO:0000256" key="1">
    <source>
        <dbReference type="ARBA" id="ARBA00004127"/>
    </source>
</evidence>
<evidence type="ECO:0000256" key="6">
    <source>
        <dbReference type="ARBA" id="ARBA00023239"/>
    </source>
</evidence>
<sequence>MNQSFFRKPLIQSLFTEIDNSGLIVFRVIFGLLIFLESAGAIATGWVKETFVEPAFTFSFIDFEWLQPLPGNGMYFYYAVMSLFGLAVMVGWHYRVAMGGFTLMWTMSYLMQKSHYNNHYYLLILLCFLMLLIPAHRYFSLDVKRKPSLKKLTCPRWCYGIFFLQIGIVFTYASIAKLYPDWLDGTTIGIWFGYKSKLPVIGPLLAQPWIIPVVVYGGIFYDLLITPMLLWKKTRVLALIVSLFFHGFNSAVFHIGIFPYLMIGMTVLFFPPEKIRKIFLKKKPALADQPTSSPVYPKKVSLWMGIMTLYFLLQILLPLRHHLYEGNVLWTEEGHRMSWRMMLRSKSGNIYFELKDPVTKATRKVYPSEFLSGNQVGKVAIRPDMIWQAVQYLKEQHKKDGIYPEIYVHAMVSLNGRPVKKFIDPTVNMAEVPWKPFEHASWILPFSPTMD</sequence>
<keyword evidence="2 7" id="KW-0812">Transmembrane</keyword>
<feature type="transmembrane region" description="Helical" evidence="7">
    <location>
        <begin position="24"/>
        <end position="47"/>
    </location>
</feature>
<dbReference type="PANTHER" id="PTHR12639:SF7">
    <property type="entry name" value="HTTM DOMAIN-CONTAINING PROTEIN"/>
    <property type="match status" value="1"/>
</dbReference>
<dbReference type="PANTHER" id="PTHR12639">
    <property type="entry name" value="VITAMIN K-DEPENDENT GAMMA-CARBOXYLASE"/>
    <property type="match status" value="1"/>
</dbReference>
<evidence type="ECO:0000313" key="10">
    <source>
        <dbReference type="Proteomes" id="UP001172083"/>
    </source>
</evidence>
<dbReference type="Pfam" id="PF05090">
    <property type="entry name" value="HTTM"/>
    <property type="match status" value="1"/>
</dbReference>
<dbReference type="InterPro" id="IPR007782">
    <property type="entry name" value="VKG_COase"/>
</dbReference>
<evidence type="ECO:0000256" key="2">
    <source>
        <dbReference type="ARBA" id="ARBA00022692"/>
    </source>
</evidence>
<evidence type="ECO:0000259" key="8">
    <source>
        <dbReference type="SMART" id="SM00752"/>
    </source>
</evidence>
<dbReference type="InterPro" id="IPR053935">
    <property type="entry name" value="VKGC_lumenal_dom"/>
</dbReference>
<evidence type="ECO:0000256" key="7">
    <source>
        <dbReference type="SAM" id="Phobius"/>
    </source>
</evidence>
<protein>
    <submittedName>
        <fullName evidence="9">HTTM domain-containing protein</fullName>
    </submittedName>
</protein>
<feature type="domain" description="HTTM-like" evidence="8">
    <location>
        <begin position="15"/>
        <end position="274"/>
    </location>
</feature>
<keyword evidence="6" id="KW-0456">Lyase</keyword>
<reference evidence="9" key="1">
    <citation type="submission" date="2023-06" db="EMBL/GenBank/DDBJ databases">
        <title>Genomic of Agaribacillus aureum.</title>
        <authorList>
            <person name="Wang G."/>
        </authorList>
    </citation>
    <scope>NUCLEOTIDE SEQUENCE</scope>
    <source>
        <strain evidence="9">BMA12</strain>
    </source>
</reference>
<accession>A0ABT8KZ21</accession>
<feature type="transmembrane region" description="Helical" evidence="7">
    <location>
        <begin position="236"/>
        <end position="263"/>
    </location>
</feature>
<gene>
    <name evidence="9" type="ORF">QQ020_01485</name>
</gene>
<feature type="transmembrane region" description="Helical" evidence="7">
    <location>
        <begin position="157"/>
        <end position="180"/>
    </location>
</feature>
<proteinExistence type="predicted"/>
<evidence type="ECO:0000313" key="9">
    <source>
        <dbReference type="EMBL" id="MDN5210690.1"/>
    </source>
</evidence>
<keyword evidence="3 7" id="KW-1133">Transmembrane helix</keyword>